<dbReference type="PANTHER" id="PTHR48102:SF7">
    <property type="entry name" value="ATP-DEPENDENT CLP PROTEASE ATP-BINDING SUBUNIT CLPX-LIKE, MITOCHONDRIAL"/>
    <property type="match status" value="1"/>
</dbReference>
<name>A0A645EC83_9ZZZZ</name>
<reference evidence="4" key="1">
    <citation type="submission" date="2019-08" db="EMBL/GenBank/DDBJ databases">
        <authorList>
            <person name="Kucharzyk K."/>
            <person name="Murdoch R.W."/>
            <person name="Higgins S."/>
            <person name="Loffler F."/>
        </authorList>
    </citation>
    <scope>NUCLEOTIDE SEQUENCE</scope>
</reference>
<evidence type="ECO:0000259" key="3">
    <source>
        <dbReference type="SMART" id="SM01086"/>
    </source>
</evidence>
<evidence type="ECO:0000313" key="4">
    <source>
        <dbReference type="EMBL" id="MPM98718.1"/>
    </source>
</evidence>
<dbReference type="AlphaFoldDB" id="A0A645EC83"/>
<gene>
    <name evidence="4" type="primary">clpX_50</name>
    <name evidence="4" type="ORF">SDC9_145907</name>
</gene>
<dbReference type="SMART" id="SM01086">
    <property type="entry name" value="ClpB_D2-small"/>
    <property type="match status" value="1"/>
</dbReference>
<dbReference type="GO" id="GO:0005524">
    <property type="term" value="F:ATP binding"/>
    <property type="evidence" value="ECO:0007669"/>
    <property type="project" value="UniProtKB-KW"/>
</dbReference>
<dbReference type="InterPro" id="IPR027417">
    <property type="entry name" value="P-loop_NTPase"/>
</dbReference>
<dbReference type="FunFam" id="1.10.8.60:FF:000002">
    <property type="entry name" value="ATP-dependent Clp protease ATP-binding subunit ClpX"/>
    <property type="match status" value="1"/>
</dbReference>
<keyword evidence="4" id="KW-0645">Protease</keyword>
<dbReference type="GO" id="GO:0016887">
    <property type="term" value="F:ATP hydrolysis activity"/>
    <property type="evidence" value="ECO:0007669"/>
    <property type="project" value="TreeGrafter"/>
</dbReference>
<keyword evidence="2 4" id="KW-0067">ATP-binding</keyword>
<comment type="caution">
    <text evidence="4">The sequence shown here is derived from an EMBL/GenBank/DDBJ whole genome shotgun (WGS) entry which is preliminary data.</text>
</comment>
<dbReference type="GO" id="GO:0009376">
    <property type="term" value="C:HslUV protease complex"/>
    <property type="evidence" value="ECO:0007669"/>
    <property type="project" value="TreeGrafter"/>
</dbReference>
<dbReference type="GO" id="GO:0051603">
    <property type="term" value="P:proteolysis involved in protein catabolic process"/>
    <property type="evidence" value="ECO:0007669"/>
    <property type="project" value="TreeGrafter"/>
</dbReference>
<evidence type="ECO:0000256" key="2">
    <source>
        <dbReference type="ARBA" id="ARBA00022840"/>
    </source>
</evidence>
<dbReference type="Pfam" id="PF10431">
    <property type="entry name" value="ClpB_D2-small"/>
    <property type="match status" value="1"/>
</dbReference>
<dbReference type="InterPro" id="IPR019489">
    <property type="entry name" value="Clp_ATPase_C"/>
</dbReference>
<feature type="domain" description="Clp ATPase C-terminal" evidence="3">
    <location>
        <begin position="23"/>
        <end position="117"/>
    </location>
</feature>
<dbReference type="GO" id="GO:0051301">
    <property type="term" value="P:cell division"/>
    <property type="evidence" value="ECO:0007669"/>
    <property type="project" value="TreeGrafter"/>
</dbReference>
<protein>
    <submittedName>
        <fullName evidence="4">ATP-dependent Clp protease ATP-binding subunit ClpX</fullName>
    </submittedName>
</protein>
<sequence>MLKFGLIPEFVGRVPVVVTLQNLNEDALVQILQEPKNALIKQYKYLFELDDVELEFTDSSIRAIAKLAVDRETGARGLRAIIEGFINDIMFEIPSDKTIEKCVITEDTILKNSGPQIVYNEKKLPIKERRKTEDKDSA</sequence>
<dbReference type="SUPFAM" id="SSF52540">
    <property type="entry name" value="P-loop containing nucleoside triphosphate hydrolases"/>
    <property type="match status" value="1"/>
</dbReference>
<dbReference type="InterPro" id="IPR050052">
    <property type="entry name" value="ATP-dep_Clp_protease_ClpX"/>
</dbReference>
<keyword evidence="1" id="KW-0547">Nucleotide-binding</keyword>
<dbReference type="PANTHER" id="PTHR48102">
    <property type="entry name" value="ATP-DEPENDENT CLP PROTEASE ATP-BINDING SUBUNIT CLPX-LIKE, MITOCHONDRIAL-RELATED"/>
    <property type="match status" value="1"/>
</dbReference>
<dbReference type="GO" id="GO:0008233">
    <property type="term" value="F:peptidase activity"/>
    <property type="evidence" value="ECO:0007669"/>
    <property type="project" value="UniProtKB-KW"/>
</dbReference>
<proteinExistence type="predicted"/>
<dbReference type="EMBL" id="VSSQ01044853">
    <property type="protein sequence ID" value="MPM98718.1"/>
    <property type="molecule type" value="Genomic_DNA"/>
</dbReference>
<dbReference type="Gene3D" id="1.10.8.60">
    <property type="match status" value="1"/>
</dbReference>
<keyword evidence="4" id="KW-0378">Hydrolase</keyword>
<evidence type="ECO:0000256" key="1">
    <source>
        <dbReference type="ARBA" id="ARBA00022741"/>
    </source>
</evidence>
<accession>A0A645EC83</accession>
<organism evidence="4">
    <name type="scientific">bioreactor metagenome</name>
    <dbReference type="NCBI Taxonomy" id="1076179"/>
    <lineage>
        <taxon>unclassified sequences</taxon>
        <taxon>metagenomes</taxon>
        <taxon>ecological metagenomes</taxon>
    </lineage>
</organism>